<dbReference type="AlphaFoldDB" id="A0A382ZY67"/>
<accession>A0A382ZY67</accession>
<evidence type="ECO:0000256" key="1">
    <source>
        <dbReference type="ARBA" id="ARBA00007637"/>
    </source>
</evidence>
<dbReference type="InterPro" id="IPR001509">
    <property type="entry name" value="Epimerase_deHydtase"/>
</dbReference>
<proteinExistence type="inferred from homology"/>
<evidence type="ECO:0000259" key="2">
    <source>
        <dbReference type="Pfam" id="PF01370"/>
    </source>
</evidence>
<feature type="non-terminal residue" evidence="3">
    <location>
        <position position="255"/>
    </location>
</feature>
<comment type="similarity">
    <text evidence="1">Belongs to the NAD(P)-dependent epimerase/dehydratase family.</text>
</comment>
<reference evidence="3" key="1">
    <citation type="submission" date="2018-05" db="EMBL/GenBank/DDBJ databases">
        <authorList>
            <person name="Lanie J.A."/>
            <person name="Ng W.-L."/>
            <person name="Kazmierczak K.M."/>
            <person name="Andrzejewski T.M."/>
            <person name="Davidsen T.M."/>
            <person name="Wayne K.J."/>
            <person name="Tettelin H."/>
            <person name="Glass J.I."/>
            <person name="Rusch D."/>
            <person name="Podicherti R."/>
            <person name="Tsui H.-C.T."/>
            <person name="Winkler M.E."/>
        </authorList>
    </citation>
    <scope>NUCLEOTIDE SEQUENCE</scope>
</reference>
<dbReference type="PANTHER" id="PTHR43000">
    <property type="entry name" value="DTDP-D-GLUCOSE 4,6-DEHYDRATASE-RELATED"/>
    <property type="match status" value="1"/>
</dbReference>
<dbReference type="EMBL" id="UINC01187288">
    <property type="protein sequence ID" value="SVD99935.1"/>
    <property type="molecule type" value="Genomic_DNA"/>
</dbReference>
<dbReference type="Pfam" id="PF01370">
    <property type="entry name" value="Epimerase"/>
    <property type="match status" value="1"/>
</dbReference>
<evidence type="ECO:0000313" key="3">
    <source>
        <dbReference type="EMBL" id="SVD99935.1"/>
    </source>
</evidence>
<sequence length="255" mass="27806">QQLISTCSENSLRAVGCVRTVSQSETLNSESVLIEDIVSFGQWDEILNGYAAIIHLAARAHVLSEISYSPIDEFRKVNRDATLRLAKSASSAGLKRFIYMSSIGVLGNSAPMEHAFNNNSIYAPKEPYAISKMEAEVGLKVISESTGMEVVIVRPPLVYGPAAPGNFQRLLKLVDTGLPLPLARLNAIKSMISLENLCDLLVRTVSTPLPKFSKFVVSDGSDWSTADLVRLIAKYMDRRQSLFPVPVPLLKAVAA</sequence>
<protein>
    <recommendedName>
        <fullName evidence="2">NAD-dependent epimerase/dehydratase domain-containing protein</fullName>
    </recommendedName>
</protein>
<dbReference type="SUPFAM" id="SSF51735">
    <property type="entry name" value="NAD(P)-binding Rossmann-fold domains"/>
    <property type="match status" value="1"/>
</dbReference>
<gene>
    <name evidence="3" type="ORF">METZ01_LOCUS452789</name>
</gene>
<name>A0A382ZY67_9ZZZZ</name>
<dbReference type="InterPro" id="IPR036291">
    <property type="entry name" value="NAD(P)-bd_dom_sf"/>
</dbReference>
<feature type="domain" description="NAD-dependent epimerase/dehydratase" evidence="2">
    <location>
        <begin position="14"/>
        <end position="164"/>
    </location>
</feature>
<feature type="non-terminal residue" evidence="3">
    <location>
        <position position="1"/>
    </location>
</feature>
<dbReference type="Gene3D" id="3.40.50.720">
    <property type="entry name" value="NAD(P)-binding Rossmann-like Domain"/>
    <property type="match status" value="1"/>
</dbReference>
<organism evidence="3">
    <name type="scientific">marine metagenome</name>
    <dbReference type="NCBI Taxonomy" id="408172"/>
    <lineage>
        <taxon>unclassified sequences</taxon>
        <taxon>metagenomes</taxon>
        <taxon>ecological metagenomes</taxon>
    </lineage>
</organism>